<proteinExistence type="predicted"/>
<reference evidence="2" key="1">
    <citation type="journal article" date="2020" name="Stud. Mycol.">
        <title>101 Dothideomycetes genomes: a test case for predicting lifestyles and emergence of pathogens.</title>
        <authorList>
            <person name="Haridas S."/>
            <person name="Albert R."/>
            <person name="Binder M."/>
            <person name="Bloem J."/>
            <person name="Labutti K."/>
            <person name="Salamov A."/>
            <person name="Andreopoulos B."/>
            <person name="Baker S."/>
            <person name="Barry K."/>
            <person name="Bills G."/>
            <person name="Bluhm B."/>
            <person name="Cannon C."/>
            <person name="Castanera R."/>
            <person name="Culley D."/>
            <person name="Daum C."/>
            <person name="Ezra D."/>
            <person name="Gonzalez J."/>
            <person name="Henrissat B."/>
            <person name="Kuo A."/>
            <person name="Liang C."/>
            <person name="Lipzen A."/>
            <person name="Lutzoni F."/>
            <person name="Magnuson J."/>
            <person name="Mondo S."/>
            <person name="Nolan M."/>
            <person name="Ohm R."/>
            <person name="Pangilinan J."/>
            <person name="Park H.-J."/>
            <person name="Ramirez L."/>
            <person name="Alfaro M."/>
            <person name="Sun H."/>
            <person name="Tritt A."/>
            <person name="Yoshinaga Y."/>
            <person name="Zwiers L.-H."/>
            <person name="Turgeon B."/>
            <person name="Goodwin S."/>
            <person name="Spatafora J."/>
            <person name="Crous P."/>
            <person name="Grigoriev I."/>
        </authorList>
    </citation>
    <scope>NUCLEOTIDE SEQUENCE</scope>
    <source>
        <strain evidence="2">CBS 675.92</strain>
    </source>
</reference>
<sequence length="210" mass="21980">MVRNIFTLLILPALALCAPQHRHAKYHVSEDTAVTVGPRSDVSTLKASSGRVTLKNNCDYKVSVKPFPGFGCSCGEGGDVEAGASWNDTLTDCAGGNTSLKVYKEGVSKPMQFEYGLSSNNVWYDMSFIDCVASGHDFSACAGGGWAMKANDKCHSYSCAGGAECCTQGYCDPEATGVDPAPNAGCGPDQGYTDSSELGLVIELCGSSKI</sequence>
<feature type="chain" id="PRO_5025489203" description="Osmotin, thaumatin-like protein" evidence="1">
    <location>
        <begin position="18"/>
        <end position="210"/>
    </location>
</feature>
<keyword evidence="1" id="KW-0732">Signal</keyword>
<dbReference type="Proteomes" id="UP000800035">
    <property type="component" value="Unassembled WGS sequence"/>
</dbReference>
<gene>
    <name evidence="2" type="ORF">CC80DRAFT_38378</name>
</gene>
<dbReference type="InterPro" id="IPR006771">
    <property type="entry name" value="CetA-like"/>
</dbReference>
<organism evidence="2 3">
    <name type="scientific">Byssothecium circinans</name>
    <dbReference type="NCBI Taxonomy" id="147558"/>
    <lineage>
        <taxon>Eukaryota</taxon>
        <taxon>Fungi</taxon>
        <taxon>Dikarya</taxon>
        <taxon>Ascomycota</taxon>
        <taxon>Pezizomycotina</taxon>
        <taxon>Dothideomycetes</taxon>
        <taxon>Pleosporomycetidae</taxon>
        <taxon>Pleosporales</taxon>
        <taxon>Massarineae</taxon>
        <taxon>Massarinaceae</taxon>
        <taxon>Byssothecium</taxon>
    </lineage>
</organism>
<keyword evidence="3" id="KW-1185">Reference proteome</keyword>
<dbReference type="Pfam" id="PF04681">
    <property type="entry name" value="Bys1"/>
    <property type="match status" value="1"/>
</dbReference>
<dbReference type="AlphaFoldDB" id="A0A6A5U232"/>
<protein>
    <recommendedName>
        <fullName evidence="4">Osmotin, thaumatin-like protein</fullName>
    </recommendedName>
</protein>
<evidence type="ECO:0008006" key="4">
    <source>
        <dbReference type="Google" id="ProtNLM"/>
    </source>
</evidence>
<name>A0A6A5U232_9PLEO</name>
<evidence type="ECO:0000313" key="3">
    <source>
        <dbReference type="Proteomes" id="UP000800035"/>
    </source>
</evidence>
<feature type="signal peptide" evidence="1">
    <location>
        <begin position="1"/>
        <end position="17"/>
    </location>
</feature>
<dbReference type="OrthoDB" id="5144514at2759"/>
<accession>A0A6A5U232</accession>
<evidence type="ECO:0000256" key="1">
    <source>
        <dbReference type="SAM" id="SignalP"/>
    </source>
</evidence>
<dbReference type="EMBL" id="ML976988">
    <property type="protein sequence ID" value="KAF1958009.1"/>
    <property type="molecule type" value="Genomic_DNA"/>
</dbReference>
<evidence type="ECO:0000313" key="2">
    <source>
        <dbReference type="EMBL" id="KAF1958009.1"/>
    </source>
</evidence>